<dbReference type="RefSeq" id="WP_117536147.1">
    <property type="nucleotide sequence ID" value="NZ_CP060636.1"/>
</dbReference>
<name>A0A7G9GQ28_9FIRM</name>
<dbReference type="EMBL" id="CP060636">
    <property type="protein sequence ID" value="QNM12910.1"/>
    <property type="molecule type" value="Genomic_DNA"/>
</dbReference>
<dbReference type="KEGG" id="ehn:H9Q80_02860"/>
<accession>A0A7G9GQ28</accession>
<sequence length="68" mass="7598">MCNLGESILKEGFEQGLKQGIEQGEIKSAIEHTKNLMESANIDINKAMNMLKLPENIKEVVIKELKKG</sequence>
<keyword evidence="2" id="KW-1185">Reference proteome</keyword>
<organism evidence="1 2">
    <name type="scientific">[Eubacterium] hominis</name>
    <dbReference type="NCBI Taxonomy" id="2764325"/>
    <lineage>
        <taxon>Bacteria</taxon>
        <taxon>Bacillati</taxon>
        <taxon>Bacillota</taxon>
        <taxon>Erysipelotrichia</taxon>
        <taxon>Erysipelotrichales</taxon>
        <taxon>Erysipelotrichaceae</taxon>
        <taxon>Amedibacillus</taxon>
    </lineage>
</organism>
<gene>
    <name evidence="1" type="ORF">H9Q80_02860</name>
</gene>
<dbReference type="AlphaFoldDB" id="A0A7G9GQ28"/>
<dbReference type="Proteomes" id="UP000515856">
    <property type="component" value="Chromosome"/>
</dbReference>
<evidence type="ECO:0000313" key="2">
    <source>
        <dbReference type="Proteomes" id="UP000515856"/>
    </source>
</evidence>
<reference evidence="1 2" key="1">
    <citation type="submission" date="2020-08" db="EMBL/GenBank/DDBJ databases">
        <authorList>
            <person name="Liu C."/>
            <person name="Sun Q."/>
        </authorList>
    </citation>
    <scope>NUCLEOTIDE SEQUENCE [LARGE SCALE GENOMIC DNA]</scope>
    <source>
        <strain evidence="1 2">NSJ-61</strain>
    </source>
</reference>
<evidence type="ECO:0008006" key="3">
    <source>
        <dbReference type="Google" id="ProtNLM"/>
    </source>
</evidence>
<proteinExistence type="predicted"/>
<protein>
    <recommendedName>
        <fullName evidence="3">Transposase</fullName>
    </recommendedName>
</protein>
<evidence type="ECO:0000313" key="1">
    <source>
        <dbReference type="EMBL" id="QNM12910.1"/>
    </source>
</evidence>